<dbReference type="Proteomes" id="UP000030745">
    <property type="component" value="Unassembled WGS sequence"/>
</dbReference>
<dbReference type="OrthoDB" id="77973at2759"/>
<organism evidence="1 2">
    <name type="scientific">Saprolegnia parasitica (strain CBS 223.65)</name>
    <dbReference type="NCBI Taxonomy" id="695850"/>
    <lineage>
        <taxon>Eukaryota</taxon>
        <taxon>Sar</taxon>
        <taxon>Stramenopiles</taxon>
        <taxon>Oomycota</taxon>
        <taxon>Saprolegniomycetes</taxon>
        <taxon>Saprolegniales</taxon>
        <taxon>Saprolegniaceae</taxon>
        <taxon>Saprolegnia</taxon>
    </lineage>
</organism>
<dbReference type="KEGG" id="spar:SPRG_06935"/>
<evidence type="ECO:0000313" key="2">
    <source>
        <dbReference type="Proteomes" id="UP000030745"/>
    </source>
</evidence>
<dbReference type="AlphaFoldDB" id="A0A067CKN5"/>
<dbReference type="VEuPathDB" id="FungiDB:SPRG_06935"/>
<sequence>MLEWHCMVSVEVAVTTQSMTTESADFKRQWKHYASTLTKACLKAKLSDEWVPQMDVRTGTCYYFNLKTATTQF</sequence>
<protein>
    <recommendedName>
        <fullName evidence="3">WW domain-containing protein</fullName>
    </recommendedName>
</protein>
<dbReference type="RefSeq" id="XP_012201791.1">
    <property type="nucleotide sequence ID" value="XM_012346401.1"/>
</dbReference>
<dbReference type="InterPro" id="IPR036020">
    <property type="entry name" value="WW_dom_sf"/>
</dbReference>
<accession>A0A067CKN5</accession>
<keyword evidence="2" id="KW-1185">Reference proteome</keyword>
<reference evidence="1 2" key="1">
    <citation type="journal article" date="2013" name="PLoS Genet.">
        <title>Distinctive expansion of potential virulence genes in the genome of the oomycete fish pathogen Saprolegnia parasitica.</title>
        <authorList>
            <person name="Jiang R.H."/>
            <person name="de Bruijn I."/>
            <person name="Haas B.J."/>
            <person name="Belmonte R."/>
            <person name="Lobach L."/>
            <person name="Christie J."/>
            <person name="van den Ackerveken G."/>
            <person name="Bottin A."/>
            <person name="Bulone V."/>
            <person name="Diaz-Moreno S.M."/>
            <person name="Dumas B."/>
            <person name="Fan L."/>
            <person name="Gaulin E."/>
            <person name="Govers F."/>
            <person name="Grenville-Briggs L.J."/>
            <person name="Horner N.R."/>
            <person name="Levin J.Z."/>
            <person name="Mammella M."/>
            <person name="Meijer H.J."/>
            <person name="Morris P."/>
            <person name="Nusbaum C."/>
            <person name="Oome S."/>
            <person name="Phillips A.J."/>
            <person name="van Rooyen D."/>
            <person name="Rzeszutek E."/>
            <person name="Saraiva M."/>
            <person name="Secombes C.J."/>
            <person name="Seidl M.F."/>
            <person name="Snel B."/>
            <person name="Stassen J.H."/>
            <person name="Sykes S."/>
            <person name="Tripathy S."/>
            <person name="van den Berg H."/>
            <person name="Vega-Arreguin J.C."/>
            <person name="Wawra S."/>
            <person name="Young S.K."/>
            <person name="Zeng Q."/>
            <person name="Dieguez-Uribeondo J."/>
            <person name="Russ C."/>
            <person name="Tyler B.M."/>
            <person name="van West P."/>
        </authorList>
    </citation>
    <scope>NUCLEOTIDE SEQUENCE [LARGE SCALE GENOMIC DNA]</scope>
    <source>
        <strain evidence="1 2">CBS 223.65</strain>
    </source>
</reference>
<dbReference type="EMBL" id="KK583217">
    <property type="protein sequence ID" value="KDO27347.1"/>
    <property type="molecule type" value="Genomic_DNA"/>
</dbReference>
<name>A0A067CKN5_SAPPC</name>
<dbReference type="GeneID" id="24129249"/>
<dbReference type="SUPFAM" id="SSF51045">
    <property type="entry name" value="WW domain"/>
    <property type="match status" value="1"/>
</dbReference>
<evidence type="ECO:0000313" key="1">
    <source>
        <dbReference type="EMBL" id="KDO27347.1"/>
    </source>
</evidence>
<evidence type="ECO:0008006" key="3">
    <source>
        <dbReference type="Google" id="ProtNLM"/>
    </source>
</evidence>
<proteinExistence type="predicted"/>
<gene>
    <name evidence="1" type="ORF">SPRG_06935</name>
</gene>